<keyword evidence="1" id="KW-1133">Transmembrane helix</keyword>
<feature type="non-terminal residue" evidence="3">
    <location>
        <position position="135"/>
    </location>
</feature>
<dbReference type="InterPro" id="IPR036179">
    <property type="entry name" value="Ig-like_dom_sf"/>
</dbReference>
<dbReference type="GO" id="GO:0007342">
    <property type="term" value="P:fusion of sperm to egg plasma membrane involved in single fertilization"/>
    <property type="evidence" value="ECO:0007669"/>
    <property type="project" value="InterPro"/>
</dbReference>
<dbReference type="PROSITE" id="PS50835">
    <property type="entry name" value="IG_LIKE"/>
    <property type="match status" value="1"/>
</dbReference>
<feature type="transmembrane region" description="Helical" evidence="1">
    <location>
        <begin position="111"/>
        <end position="134"/>
    </location>
</feature>
<comment type="caution">
    <text evidence="3">The sequence shown here is derived from an EMBL/GenBank/DDBJ whole genome shotgun (WGS) entry which is preliminary data.</text>
</comment>
<dbReference type="KEGG" id="tng:GSTEN00005634G001"/>
<reference evidence="3" key="1">
    <citation type="journal article" date="2004" name="Nature">
        <title>Genome duplication in the teleost fish Tetraodon nigroviridis reveals the early vertebrate proto-karyotype.</title>
        <authorList>
            <person name="Jaillon O."/>
            <person name="Aury J.-M."/>
            <person name="Brunet F."/>
            <person name="Petit J.-L."/>
            <person name="Stange-Thomann N."/>
            <person name="Mauceli E."/>
            <person name="Bouneau L."/>
            <person name="Fischer C."/>
            <person name="Ozouf-Costaz C."/>
            <person name="Bernot A."/>
            <person name="Nicaud S."/>
            <person name="Jaffe D."/>
            <person name="Fisher S."/>
            <person name="Lutfalla G."/>
            <person name="Dossat C."/>
            <person name="Segurens B."/>
            <person name="Dasilva C."/>
            <person name="Salanoubat M."/>
            <person name="Levy M."/>
            <person name="Boudet N."/>
            <person name="Castellano S."/>
            <person name="Anthouard V."/>
            <person name="Jubin C."/>
            <person name="Castelli V."/>
            <person name="Katinka M."/>
            <person name="Vacherie B."/>
            <person name="Biemont C."/>
            <person name="Skalli Z."/>
            <person name="Cattolico L."/>
            <person name="Poulain J."/>
            <person name="De Berardinis V."/>
            <person name="Cruaud C."/>
            <person name="Duprat S."/>
            <person name="Brottier P."/>
            <person name="Coutanceau J.-P."/>
            <person name="Gouzy J."/>
            <person name="Parra G."/>
            <person name="Lardier G."/>
            <person name="Chapple C."/>
            <person name="McKernan K.J."/>
            <person name="McEwan P."/>
            <person name="Bosak S."/>
            <person name="Kellis M."/>
            <person name="Volff J.-N."/>
            <person name="Guigo R."/>
            <person name="Zody M.C."/>
            <person name="Mesirov J."/>
            <person name="Lindblad-Toh K."/>
            <person name="Birren B."/>
            <person name="Nusbaum C."/>
            <person name="Kahn D."/>
            <person name="Robinson-Rechavi M."/>
            <person name="Laudet V."/>
            <person name="Schachter V."/>
            <person name="Quetier F."/>
            <person name="Saurin W."/>
            <person name="Scarpelli C."/>
            <person name="Wincker P."/>
            <person name="Lander E.S."/>
            <person name="Weissenbach J."/>
            <person name="Roest Crollius H."/>
        </authorList>
    </citation>
    <scope>NUCLEOTIDE SEQUENCE [LARGE SCALE GENOMIC DNA]</scope>
</reference>
<keyword evidence="1" id="KW-0812">Transmembrane</keyword>
<gene>
    <name evidence="3" type="ORF">GSTENG00005634001</name>
</gene>
<dbReference type="PANTHER" id="PTHR37366">
    <property type="entry name" value="SPERM ACROSOME MEMBRANE-ASSOCIATED PROTEIN 6"/>
    <property type="match status" value="1"/>
</dbReference>
<dbReference type="InterPro" id="IPR007110">
    <property type="entry name" value="Ig-like_dom"/>
</dbReference>
<dbReference type="EMBL" id="CAAE01008065">
    <property type="protein sequence ID" value="CAF91089.1"/>
    <property type="molecule type" value="Genomic_DNA"/>
</dbReference>
<evidence type="ECO:0000259" key="2">
    <source>
        <dbReference type="PROSITE" id="PS50835"/>
    </source>
</evidence>
<dbReference type="AlphaFoldDB" id="Q4T7P3"/>
<name>Q4T7P3_TETNG</name>
<dbReference type="PANTHER" id="PTHR37366:SF1">
    <property type="entry name" value="SPERM ACROSOME MEMBRANE-ASSOCIATED PROTEIN 6"/>
    <property type="match status" value="1"/>
</dbReference>
<dbReference type="OrthoDB" id="8960581at2759"/>
<dbReference type="InterPro" id="IPR034549">
    <property type="entry name" value="SPACA6"/>
</dbReference>
<proteinExistence type="predicted"/>
<sequence>MRCEVLFKLPKNVEVAWRFAEEVETQKVDLFKDVTFGADALYSIPSTSLQHAGTYQCEIYSEGRSIVRLYFYLSVTPQLTVGHTQLQEIFDLCLLPGGQLLPETGHYPHSIFHPMLVLLTACFSSVLLVVLLSLG</sequence>
<evidence type="ECO:0000313" key="3">
    <source>
        <dbReference type="EMBL" id="CAF91089.1"/>
    </source>
</evidence>
<reference evidence="3" key="2">
    <citation type="submission" date="2004-02" db="EMBL/GenBank/DDBJ databases">
        <authorList>
            <consortium name="Genoscope"/>
            <consortium name="Whitehead Institute Centre for Genome Research"/>
        </authorList>
    </citation>
    <scope>NUCLEOTIDE SEQUENCE</scope>
</reference>
<accession>Q4T7P3</accession>
<organism evidence="3">
    <name type="scientific">Tetraodon nigroviridis</name>
    <name type="common">Spotted green pufferfish</name>
    <name type="synonym">Chelonodon nigroviridis</name>
    <dbReference type="NCBI Taxonomy" id="99883"/>
    <lineage>
        <taxon>Eukaryota</taxon>
        <taxon>Metazoa</taxon>
        <taxon>Chordata</taxon>
        <taxon>Craniata</taxon>
        <taxon>Vertebrata</taxon>
        <taxon>Euteleostomi</taxon>
        <taxon>Actinopterygii</taxon>
        <taxon>Neopterygii</taxon>
        <taxon>Teleostei</taxon>
        <taxon>Neoteleostei</taxon>
        <taxon>Acanthomorphata</taxon>
        <taxon>Eupercaria</taxon>
        <taxon>Tetraodontiformes</taxon>
        <taxon>Tetradontoidea</taxon>
        <taxon>Tetraodontidae</taxon>
        <taxon>Tetraodon</taxon>
    </lineage>
</organism>
<evidence type="ECO:0000256" key="1">
    <source>
        <dbReference type="SAM" id="Phobius"/>
    </source>
</evidence>
<feature type="domain" description="Ig-like" evidence="2">
    <location>
        <begin position="1"/>
        <end position="67"/>
    </location>
</feature>
<keyword evidence="1" id="KW-0472">Membrane</keyword>
<protein>
    <submittedName>
        <fullName evidence="3">(spotted green pufferfish) hypothetical protein</fullName>
    </submittedName>
</protein>
<dbReference type="SUPFAM" id="SSF48726">
    <property type="entry name" value="Immunoglobulin"/>
    <property type="match status" value="1"/>
</dbReference>